<sequence>MTLLDAQRQRRFAPMDRTEILSDHLETQFKPHPVLTAASDEMRENHQCVQKTATEFLSRPHEPFGGEAFISPAEVRKAALRLPRRKVPGCDGTPTDALSSISHVILLIKSILVQFK</sequence>
<dbReference type="Proteomes" id="UP000824533">
    <property type="component" value="Linkage Group LG12"/>
</dbReference>
<keyword evidence="2" id="KW-1185">Reference proteome</keyword>
<evidence type="ECO:0000313" key="1">
    <source>
        <dbReference type="EMBL" id="KAJ0177198.1"/>
    </source>
</evidence>
<evidence type="ECO:0000313" key="2">
    <source>
        <dbReference type="Proteomes" id="UP000824533"/>
    </source>
</evidence>
<protein>
    <submittedName>
        <fullName evidence="1">Uncharacterized protein</fullName>
    </submittedName>
</protein>
<dbReference type="EMBL" id="CM034398">
    <property type="protein sequence ID" value="KAJ0177198.1"/>
    <property type="molecule type" value="Genomic_DNA"/>
</dbReference>
<accession>A0ACC1CZY3</accession>
<reference evidence="1 2" key="1">
    <citation type="journal article" date="2021" name="Front. Genet.">
        <title>Chromosome-Level Genome Assembly Reveals Significant Gene Expansion in the Toll and IMD Signaling Pathways of Dendrolimus kikuchii.</title>
        <authorList>
            <person name="Zhou J."/>
            <person name="Wu P."/>
            <person name="Xiong Z."/>
            <person name="Liu N."/>
            <person name="Zhao N."/>
            <person name="Ji M."/>
            <person name="Qiu Y."/>
            <person name="Yang B."/>
        </authorList>
    </citation>
    <scope>NUCLEOTIDE SEQUENCE [LARGE SCALE GENOMIC DNA]</scope>
    <source>
        <strain evidence="1">Ann1</strain>
    </source>
</reference>
<proteinExistence type="predicted"/>
<organism evidence="1 2">
    <name type="scientific">Dendrolimus kikuchii</name>
    <dbReference type="NCBI Taxonomy" id="765133"/>
    <lineage>
        <taxon>Eukaryota</taxon>
        <taxon>Metazoa</taxon>
        <taxon>Ecdysozoa</taxon>
        <taxon>Arthropoda</taxon>
        <taxon>Hexapoda</taxon>
        <taxon>Insecta</taxon>
        <taxon>Pterygota</taxon>
        <taxon>Neoptera</taxon>
        <taxon>Endopterygota</taxon>
        <taxon>Lepidoptera</taxon>
        <taxon>Glossata</taxon>
        <taxon>Ditrysia</taxon>
        <taxon>Bombycoidea</taxon>
        <taxon>Lasiocampidae</taxon>
        <taxon>Dendrolimus</taxon>
    </lineage>
</organism>
<name>A0ACC1CZY3_9NEOP</name>
<comment type="caution">
    <text evidence="1">The sequence shown here is derived from an EMBL/GenBank/DDBJ whole genome shotgun (WGS) entry which is preliminary data.</text>
</comment>
<gene>
    <name evidence="1" type="ORF">K1T71_007207</name>
</gene>